<feature type="region of interest" description="Disordered" evidence="1">
    <location>
        <begin position="1"/>
        <end position="85"/>
    </location>
</feature>
<proteinExistence type="predicted"/>
<dbReference type="Proteomes" id="UP000001072">
    <property type="component" value="Unassembled WGS sequence"/>
</dbReference>
<sequence length="443" mass="50560">MALRNGKRVTTPPPPPKSSKKRKAPAKKRANLRNQKELDLQNSHEVDEDDKTPTGPSLQAQDEGPQPPSKNHQDSKEFTSRFPPLTLQNYEDKLKDWTLADLRKELNNQKKKRNKHKTQVPTEIKTLVEIIRMGYEKRMLMAALMGGVSETMIWSLVHSGRKKGKKTCWTRFMAFGKEALALNLPHQNDEDGWAVRNKKLSDIWSTKSKEEKAVFRDPYFFALAELPDLSKQPDASLNDDGLEDEDEDLAAEVLAPAVHKLTDDEKAIYRPIFDQLVDIEKVHQNHGKPEKTESVAKLQLKSLAGFRSAHHDFATTCQRFHIHYHLVALSCDVEDGWLQTYSTNATFSEWAEENLKLTTKFKYYVHGKVVAQEIETKPRAPVDARRGELTRELNRLLIAWEENVPKKGRSCCNHLWPRLASATCTDATKFPSTRRASYGLSAL</sequence>
<evidence type="ECO:0000313" key="3">
    <source>
        <dbReference type="Proteomes" id="UP000001072"/>
    </source>
</evidence>
<evidence type="ECO:0000256" key="1">
    <source>
        <dbReference type="SAM" id="MobiDB-lite"/>
    </source>
</evidence>
<dbReference type="EMBL" id="GL883165">
    <property type="protein sequence ID" value="EGF99059.1"/>
    <property type="molecule type" value="Genomic_DNA"/>
</dbReference>
<dbReference type="AlphaFoldDB" id="F4S8J2"/>
<feature type="compositionally biased region" description="Basic and acidic residues" evidence="1">
    <location>
        <begin position="34"/>
        <end position="45"/>
    </location>
</feature>
<keyword evidence="3" id="KW-1185">Reference proteome</keyword>
<dbReference type="RefSeq" id="XP_007417694.1">
    <property type="nucleotide sequence ID" value="XM_007417632.1"/>
</dbReference>
<organism evidence="3">
    <name type="scientific">Melampsora larici-populina (strain 98AG31 / pathotype 3-4-7)</name>
    <name type="common">Poplar leaf rust fungus</name>
    <dbReference type="NCBI Taxonomy" id="747676"/>
    <lineage>
        <taxon>Eukaryota</taxon>
        <taxon>Fungi</taxon>
        <taxon>Dikarya</taxon>
        <taxon>Basidiomycota</taxon>
        <taxon>Pucciniomycotina</taxon>
        <taxon>Pucciniomycetes</taxon>
        <taxon>Pucciniales</taxon>
        <taxon>Melampsoraceae</taxon>
        <taxon>Melampsora</taxon>
    </lineage>
</organism>
<dbReference type="InParanoid" id="F4S8J2"/>
<accession>F4S8J2</accession>
<protein>
    <submittedName>
        <fullName evidence="2">Uncharacterized protein</fullName>
    </submittedName>
</protein>
<name>F4S8J2_MELLP</name>
<reference evidence="3" key="1">
    <citation type="journal article" date="2011" name="Proc. Natl. Acad. Sci. U.S.A.">
        <title>Obligate biotrophy features unraveled by the genomic analysis of rust fungi.</title>
        <authorList>
            <person name="Duplessis S."/>
            <person name="Cuomo C.A."/>
            <person name="Lin Y.-C."/>
            <person name="Aerts A."/>
            <person name="Tisserant E."/>
            <person name="Veneault-Fourrey C."/>
            <person name="Joly D.L."/>
            <person name="Hacquard S."/>
            <person name="Amselem J."/>
            <person name="Cantarel B.L."/>
            <person name="Chiu R."/>
            <person name="Coutinho P.M."/>
            <person name="Feau N."/>
            <person name="Field M."/>
            <person name="Frey P."/>
            <person name="Gelhaye E."/>
            <person name="Goldberg J."/>
            <person name="Grabherr M.G."/>
            <person name="Kodira C.D."/>
            <person name="Kohler A."/>
            <person name="Kuees U."/>
            <person name="Lindquist E.A."/>
            <person name="Lucas S.M."/>
            <person name="Mago R."/>
            <person name="Mauceli E."/>
            <person name="Morin E."/>
            <person name="Murat C."/>
            <person name="Pangilinan J.L."/>
            <person name="Park R."/>
            <person name="Pearson M."/>
            <person name="Quesneville H."/>
            <person name="Rouhier N."/>
            <person name="Sakthikumar S."/>
            <person name="Salamov A.A."/>
            <person name="Schmutz J."/>
            <person name="Selles B."/>
            <person name="Shapiro H."/>
            <person name="Tanguay P."/>
            <person name="Tuskan G.A."/>
            <person name="Henrissat B."/>
            <person name="Van de Peer Y."/>
            <person name="Rouze P."/>
            <person name="Ellis J.G."/>
            <person name="Dodds P.N."/>
            <person name="Schein J.E."/>
            <person name="Zhong S."/>
            <person name="Hamelin R.C."/>
            <person name="Grigoriev I.V."/>
            <person name="Szabo L.J."/>
            <person name="Martin F."/>
        </authorList>
    </citation>
    <scope>NUCLEOTIDE SEQUENCE [LARGE SCALE GENOMIC DNA]</scope>
    <source>
        <strain evidence="3">98AG31 / pathotype 3-4-7</strain>
    </source>
</reference>
<dbReference type="GeneID" id="18937069"/>
<dbReference type="HOGENOM" id="CLU_025212_3_2_1"/>
<dbReference type="VEuPathDB" id="FungiDB:MELLADRAFT_94930"/>
<dbReference type="KEGG" id="mlr:MELLADRAFT_94930"/>
<gene>
    <name evidence="2" type="ORF">MELLADRAFT_94930</name>
</gene>
<feature type="compositionally biased region" description="Basic residues" evidence="1">
    <location>
        <begin position="18"/>
        <end position="31"/>
    </location>
</feature>
<dbReference type="OrthoDB" id="2499072at2759"/>
<evidence type="ECO:0000313" key="2">
    <source>
        <dbReference type="EMBL" id="EGF99059.1"/>
    </source>
</evidence>